<evidence type="ECO:0000313" key="1">
    <source>
        <dbReference type="EMBL" id="UQC87828.1"/>
    </source>
</evidence>
<dbReference type="AlphaFoldDB" id="A0A9Q8T2Q6"/>
<evidence type="ECO:0000313" key="2">
    <source>
        <dbReference type="Proteomes" id="UP000830671"/>
    </source>
</evidence>
<dbReference type="RefSeq" id="XP_049149434.1">
    <property type="nucleotide sequence ID" value="XM_049292288.1"/>
</dbReference>
<keyword evidence="2" id="KW-1185">Reference proteome</keyword>
<protein>
    <submittedName>
        <fullName evidence="1">Uncharacterized protein</fullName>
    </submittedName>
</protein>
<name>A0A9Q8T2Q6_9PEZI</name>
<organism evidence="1 2">
    <name type="scientific">Colletotrichum lupini</name>
    <dbReference type="NCBI Taxonomy" id="145971"/>
    <lineage>
        <taxon>Eukaryota</taxon>
        <taxon>Fungi</taxon>
        <taxon>Dikarya</taxon>
        <taxon>Ascomycota</taxon>
        <taxon>Pezizomycotina</taxon>
        <taxon>Sordariomycetes</taxon>
        <taxon>Hypocreomycetidae</taxon>
        <taxon>Glomerellales</taxon>
        <taxon>Glomerellaceae</taxon>
        <taxon>Colletotrichum</taxon>
        <taxon>Colletotrichum acutatum species complex</taxon>
    </lineage>
</organism>
<proteinExistence type="predicted"/>
<sequence>MQHLRSLAIQKEMPVAWRNAVNLTCDSILQGAFTSVTNSTCPSEKCINHLVEACLTRYLSINLKMIKYWFVLDQTHYEAPVYVDETYREACGTLLLGHIIPGIKSLDQVINRDELPGFPRTFRVQRSTQSNVSWSRSTQLDGSAGASAGAPALAGFDQLETQAIAPTTNYIQDCIRAPQVAAYVKQRKTLGSWKLYMITGIKIGKGAKLEHRDCQGKSGGSNPGIDIADAFNVGIEGQYSRLTETSVTAQYDDAFIWAVRLLEISGSWFHSSIGLEAVTTGTTLGLDKTQATAEATALAAGLDNYCVISSDHPGDDEEILLLAVD</sequence>
<reference evidence="1" key="1">
    <citation type="journal article" date="2021" name="Mol. Plant Microbe Interact.">
        <title>Complete Genome Sequence of the Plant-Pathogenic Fungus Colletotrichum lupini.</title>
        <authorList>
            <person name="Baroncelli R."/>
            <person name="Pensec F."/>
            <person name="Da Lio D."/>
            <person name="Boufleur T."/>
            <person name="Vicente I."/>
            <person name="Sarrocco S."/>
            <person name="Picot A."/>
            <person name="Baraldi E."/>
            <person name="Sukno S."/>
            <person name="Thon M."/>
            <person name="Le Floch G."/>
        </authorList>
    </citation>
    <scope>NUCLEOTIDE SEQUENCE</scope>
    <source>
        <strain evidence="1">IMI 504893</strain>
    </source>
</reference>
<dbReference type="EMBL" id="CP019479">
    <property type="protein sequence ID" value="UQC87828.1"/>
    <property type="molecule type" value="Genomic_DNA"/>
</dbReference>
<accession>A0A9Q8T2Q6</accession>
<gene>
    <name evidence="1" type="ORF">CLUP02_13349</name>
</gene>
<dbReference type="Proteomes" id="UP000830671">
    <property type="component" value="Chromosome 7"/>
</dbReference>
<dbReference type="KEGG" id="clup:CLUP02_13349"/>
<dbReference type="GeneID" id="73347298"/>